<comment type="caution">
    <text evidence="1">The sequence shown here is derived from an EMBL/GenBank/DDBJ whole genome shotgun (WGS) entry which is preliminary data.</text>
</comment>
<gene>
    <name evidence="1" type="ORF">XENOCAPTIV_007820</name>
</gene>
<dbReference type="EMBL" id="JAHRIN010018705">
    <property type="protein sequence ID" value="MEQ2198097.1"/>
    <property type="molecule type" value="Genomic_DNA"/>
</dbReference>
<evidence type="ECO:0000313" key="1">
    <source>
        <dbReference type="EMBL" id="MEQ2198097.1"/>
    </source>
</evidence>
<sequence length="95" mass="10503">DFCSLCSPMQCWPPPLGAGLLQLRVLDLWPPEQEPQEDQQLQLPWITPGMQKEGSAFLSCALREHCFYLVWLPGCSPITAPLSQAGPDVPGLQTQ</sequence>
<protein>
    <submittedName>
        <fullName evidence="1">Uncharacterized protein</fullName>
    </submittedName>
</protein>
<feature type="non-terminal residue" evidence="1">
    <location>
        <position position="1"/>
    </location>
</feature>
<accession>A0ABV0QRW2</accession>
<evidence type="ECO:0000313" key="2">
    <source>
        <dbReference type="Proteomes" id="UP001434883"/>
    </source>
</evidence>
<name>A0ABV0QRW2_9TELE</name>
<organism evidence="1 2">
    <name type="scientific">Xenoophorus captivus</name>
    <dbReference type="NCBI Taxonomy" id="1517983"/>
    <lineage>
        <taxon>Eukaryota</taxon>
        <taxon>Metazoa</taxon>
        <taxon>Chordata</taxon>
        <taxon>Craniata</taxon>
        <taxon>Vertebrata</taxon>
        <taxon>Euteleostomi</taxon>
        <taxon>Actinopterygii</taxon>
        <taxon>Neopterygii</taxon>
        <taxon>Teleostei</taxon>
        <taxon>Neoteleostei</taxon>
        <taxon>Acanthomorphata</taxon>
        <taxon>Ovalentaria</taxon>
        <taxon>Atherinomorphae</taxon>
        <taxon>Cyprinodontiformes</taxon>
        <taxon>Goodeidae</taxon>
        <taxon>Xenoophorus</taxon>
    </lineage>
</organism>
<keyword evidence="2" id="KW-1185">Reference proteome</keyword>
<reference evidence="1 2" key="1">
    <citation type="submission" date="2021-06" db="EMBL/GenBank/DDBJ databases">
        <authorList>
            <person name="Palmer J.M."/>
        </authorList>
    </citation>
    <scope>NUCLEOTIDE SEQUENCE [LARGE SCALE GENOMIC DNA]</scope>
    <source>
        <strain evidence="1 2">XC_2019</strain>
        <tissue evidence="1">Muscle</tissue>
    </source>
</reference>
<proteinExistence type="predicted"/>
<dbReference type="Proteomes" id="UP001434883">
    <property type="component" value="Unassembled WGS sequence"/>
</dbReference>